<accession>A0A2S3YVU0</accession>
<dbReference type="AlphaFoldDB" id="A0A2S3YVU0"/>
<dbReference type="RefSeq" id="WP_097526795.1">
    <property type="nucleotide sequence ID" value="NZ_LODU01000001.1"/>
</dbReference>
<reference evidence="2 3" key="1">
    <citation type="journal article" date="2014" name="Syst. Appl. Microbiol.">
        <title>Microsymbionts of Phaseolus vulgaris in acid and alkaline soils of Mexico.</title>
        <authorList>
            <person name="Verastegui-Valdes M.M."/>
            <person name="Zhang Y.J."/>
            <person name="Rivera-Orduna F.N."/>
            <person name="Cheng H.P."/>
            <person name="Sui X.H."/>
            <person name="Wang E.T."/>
        </authorList>
    </citation>
    <scope>NUCLEOTIDE SEQUENCE [LARGE SCALE GENOMIC DNA]</scope>
    <source>
        <strain evidence="2 3">FG01</strain>
    </source>
</reference>
<sequence>MTDETRNNGEKTRTPTPPVEHQFKPGNPGRPKGSRNKLGEAFLEAMHADFEEYGVKAIAKVRDEKPDQYLKVIASILPKDLNVNINSTDDLTDEQLIERIRQLDSAIRPFLDAQGASGSVGGTGPETTH</sequence>
<comment type="caution">
    <text evidence="2">The sequence shown here is derived from an EMBL/GenBank/DDBJ whole genome shotgun (WGS) entry which is preliminary data.</text>
</comment>
<name>A0A2S3YVU0_9HYPH</name>
<dbReference type="EMBL" id="LODU01000001">
    <property type="protein sequence ID" value="POH35743.1"/>
    <property type="molecule type" value="Genomic_DNA"/>
</dbReference>
<evidence type="ECO:0000313" key="2">
    <source>
        <dbReference type="EMBL" id="POH35743.1"/>
    </source>
</evidence>
<feature type="region of interest" description="Disordered" evidence="1">
    <location>
        <begin position="1"/>
        <end position="37"/>
    </location>
</feature>
<evidence type="ECO:0008006" key="4">
    <source>
        <dbReference type="Google" id="ProtNLM"/>
    </source>
</evidence>
<evidence type="ECO:0000313" key="3">
    <source>
        <dbReference type="Proteomes" id="UP000237511"/>
    </source>
</evidence>
<gene>
    <name evidence="2" type="ORF">ATY31_00465</name>
</gene>
<proteinExistence type="predicted"/>
<feature type="compositionally biased region" description="Basic and acidic residues" evidence="1">
    <location>
        <begin position="1"/>
        <end position="13"/>
    </location>
</feature>
<protein>
    <recommendedName>
        <fullName evidence="4">DUF5681 domain-containing protein</fullName>
    </recommendedName>
</protein>
<dbReference type="Proteomes" id="UP000237511">
    <property type="component" value="Unassembled WGS sequence"/>
</dbReference>
<evidence type="ECO:0000256" key="1">
    <source>
        <dbReference type="SAM" id="MobiDB-lite"/>
    </source>
</evidence>
<organism evidence="2 3">
    <name type="scientific">Sinorhizobium americanum</name>
    <dbReference type="NCBI Taxonomy" id="194963"/>
    <lineage>
        <taxon>Bacteria</taxon>
        <taxon>Pseudomonadati</taxon>
        <taxon>Pseudomonadota</taxon>
        <taxon>Alphaproteobacteria</taxon>
        <taxon>Hyphomicrobiales</taxon>
        <taxon>Rhizobiaceae</taxon>
        <taxon>Sinorhizobium/Ensifer group</taxon>
        <taxon>Sinorhizobium</taxon>
    </lineage>
</organism>